<dbReference type="OrthoDB" id="215446at2"/>
<feature type="transmembrane region" description="Helical" evidence="1">
    <location>
        <begin position="144"/>
        <end position="162"/>
    </location>
</feature>
<organism evidence="2 3">
    <name type="scientific">Allorhodopirellula heiligendammensis</name>
    <dbReference type="NCBI Taxonomy" id="2714739"/>
    <lineage>
        <taxon>Bacteria</taxon>
        <taxon>Pseudomonadati</taxon>
        <taxon>Planctomycetota</taxon>
        <taxon>Planctomycetia</taxon>
        <taxon>Pirellulales</taxon>
        <taxon>Pirellulaceae</taxon>
        <taxon>Allorhodopirellula</taxon>
    </lineage>
</organism>
<feature type="transmembrane region" description="Helical" evidence="1">
    <location>
        <begin position="105"/>
        <end position="123"/>
    </location>
</feature>
<protein>
    <recommendedName>
        <fullName evidence="4">Tetratricopeptide repeat protein</fullName>
    </recommendedName>
</protein>
<dbReference type="AlphaFoldDB" id="A0A5C6C3Y1"/>
<dbReference type="EMBL" id="SJPU01000001">
    <property type="protein sequence ID" value="TWU18226.1"/>
    <property type="molecule type" value="Genomic_DNA"/>
</dbReference>
<keyword evidence="1" id="KW-0812">Transmembrane</keyword>
<dbReference type="SUPFAM" id="SSF48452">
    <property type="entry name" value="TPR-like"/>
    <property type="match status" value="1"/>
</dbReference>
<evidence type="ECO:0000256" key="1">
    <source>
        <dbReference type="SAM" id="Phobius"/>
    </source>
</evidence>
<gene>
    <name evidence="2" type="ORF">Poly21_03810</name>
</gene>
<accession>A0A5C6C3Y1</accession>
<dbReference type="Gene3D" id="1.25.40.10">
    <property type="entry name" value="Tetratricopeptide repeat domain"/>
    <property type="match status" value="1"/>
</dbReference>
<dbReference type="Proteomes" id="UP000319908">
    <property type="component" value="Unassembled WGS sequence"/>
</dbReference>
<proteinExistence type="predicted"/>
<evidence type="ECO:0000313" key="3">
    <source>
        <dbReference type="Proteomes" id="UP000319908"/>
    </source>
</evidence>
<keyword evidence="1" id="KW-0472">Membrane</keyword>
<name>A0A5C6C3Y1_9BACT</name>
<keyword evidence="3" id="KW-1185">Reference proteome</keyword>
<feature type="transmembrane region" description="Helical" evidence="1">
    <location>
        <begin position="41"/>
        <end position="61"/>
    </location>
</feature>
<dbReference type="RefSeq" id="WP_146405332.1">
    <property type="nucleotide sequence ID" value="NZ_SJPU01000001.1"/>
</dbReference>
<feature type="transmembrane region" description="Helical" evidence="1">
    <location>
        <begin position="73"/>
        <end position="93"/>
    </location>
</feature>
<comment type="caution">
    <text evidence="2">The sequence shown here is derived from an EMBL/GenBank/DDBJ whole genome shotgun (WGS) entry which is preliminary data.</text>
</comment>
<keyword evidence="1" id="KW-1133">Transmembrane helix</keyword>
<evidence type="ECO:0008006" key="4">
    <source>
        <dbReference type="Google" id="ProtNLM"/>
    </source>
</evidence>
<sequence>MNTASSAISFAWLVLIGAVLAAVFLASRAFGSTDGVIPLFGRWDVVACCLIATLPLSLFAVDLLRNTRGIVKLCIACGLLALAIIMVAVAQSINLAGGLGMGSLTLVRGTVATISMIILLLVCRVLGAEIQLPAYLTSSWRPKAMLIAIAFLIPAAYADAVADGIRIDLENSLDSRRFATAERHARTMAEIVPGGIVHDKALLSLIPELQRTVEQMEEEVRRPLRTQPPIAEVGRRITLLMHLDRLDDALQLLSPLRRDPRFRPTCLDYQGLCWQRQEHFSKSLAAYQSAVAYWQTQPESDRKQLSLASAWKGVGFAARRLGKRTLEEHAYQTLVDLSPTAESHLLLAQCYSEHQKTKLAGQHAALAVELDPNLQAQSASMLTSMSRDHFGCLQLP</sequence>
<evidence type="ECO:0000313" key="2">
    <source>
        <dbReference type="EMBL" id="TWU18226.1"/>
    </source>
</evidence>
<dbReference type="InterPro" id="IPR011990">
    <property type="entry name" value="TPR-like_helical_dom_sf"/>
</dbReference>
<reference evidence="2 3" key="1">
    <citation type="journal article" date="2020" name="Antonie Van Leeuwenhoek">
        <title>Rhodopirellula heiligendammensis sp. nov., Rhodopirellula pilleata sp. nov., and Rhodopirellula solitaria sp. nov. isolated from natural or artificial marine surfaces in Northern Germany and California, USA, and emended description of the genus Rhodopirellula.</title>
        <authorList>
            <person name="Kallscheuer N."/>
            <person name="Wiegand S."/>
            <person name="Jogler M."/>
            <person name="Boedeker C."/>
            <person name="Peeters S.H."/>
            <person name="Rast P."/>
            <person name="Heuer A."/>
            <person name="Jetten M.S.M."/>
            <person name="Rohde M."/>
            <person name="Jogler C."/>
        </authorList>
    </citation>
    <scope>NUCLEOTIDE SEQUENCE [LARGE SCALE GENOMIC DNA]</scope>
    <source>
        <strain evidence="2 3">Poly21</strain>
    </source>
</reference>